<dbReference type="Proteomes" id="UP000305067">
    <property type="component" value="Unassembled WGS sequence"/>
</dbReference>
<organism evidence="3 4">
    <name type="scientific">Pterulicium gracile</name>
    <dbReference type="NCBI Taxonomy" id="1884261"/>
    <lineage>
        <taxon>Eukaryota</taxon>
        <taxon>Fungi</taxon>
        <taxon>Dikarya</taxon>
        <taxon>Basidiomycota</taxon>
        <taxon>Agaricomycotina</taxon>
        <taxon>Agaricomycetes</taxon>
        <taxon>Agaricomycetidae</taxon>
        <taxon>Agaricales</taxon>
        <taxon>Pleurotineae</taxon>
        <taxon>Pterulaceae</taxon>
        <taxon>Pterulicium</taxon>
    </lineage>
</organism>
<sequence>MCHCQSTRLIQTLDTLDFVTTNYSQQLSSLESQLQVTQSKLDHEQTENAELREAVLALLEAVEKSNGVFKGWPHCKMKVTGGHLAEPMVANAYSKAIPQELHAHLPSVVTVLREQLTSERESHQTTQVYAAQLETKLARREAELKLAGDDEDDLTRQGPSTYHWDEKLQNLGIENVLGSPLELATAVEEPYESSGDEATLSWAGPSSQPMRTSTPRSRHSTPQQQTTIVRRRRLDDHSSEQSWDESFTLQTQRSGSRVMAHPLLTPTISRCTQLAINGRHSAPSAQPSTFFHSSFPSPPERDTPRRHSPRKSRTKTQVLLLLKQRIDILAREVQEVRGTALRMTATASGLTQDSISLSEIGSSSSFDHLSYPEDHVLPVPGAAEDDGPHLDLWAEAERDAFHREASLDERADSVISMELCSPLPQASEELQPLFSAHYSPPTSTDSSPTIRPSIPRSILATLDSQVTVQPVSSFDSDIISPLFLSGPLDSFTASLPRSSQPNSSASTPETERGGSDNDTQEPFPVPPPIPSSWPAT</sequence>
<feature type="compositionally biased region" description="Polar residues" evidence="2">
    <location>
        <begin position="240"/>
        <end position="254"/>
    </location>
</feature>
<protein>
    <submittedName>
        <fullName evidence="3">Uncharacterized protein</fullName>
    </submittedName>
</protein>
<evidence type="ECO:0000313" key="4">
    <source>
        <dbReference type="Proteomes" id="UP000305067"/>
    </source>
</evidence>
<accession>A0A5C3QJ98</accession>
<feature type="compositionally biased region" description="Polar residues" evidence="2">
    <location>
        <begin position="204"/>
        <end position="228"/>
    </location>
</feature>
<reference evidence="3 4" key="1">
    <citation type="journal article" date="2019" name="Nat. Ecol. Evol.">
        <title>Megaphylogeny resolves global patterns of mushroom evolution.</title>
        <authorList>
            <person name="Varga T."/>
            <person name="Krizsan K."/>
            <person name="Foldi C."/>
            <person name="Dima B."/>
            <person name="Sanchez-Garcia M."/>
            <person name="Sanchez-Ramirez S."/>
            <person name="Szollosi G.J."/>
            <person name="Szarkandi J.G."/>
            <person name="Papp V."/>
            <person name="Albert L."/>
            <person name="Andreopoulos W."/>
            <person name="Angelini C."/>
            <person name="Antonin V."/>
            <person name="Barry K.W."/>
            <person name="Bougher N.L."/>
            <person name="Buchanan P."/>
            <person name="Buyck B."/>
            <person name="Bense V."/>
            <person name="Catcheside P."/>
            <person name="Chovatia M."/>
            <person name="Cooper J."/>
            <person name="Damon W."/>
            <person name="Desjardin D."/>
            <person name="Finy P."/>
            <person name="Geml J."/>
            <person name="Haridas S."/>
            <person name="Hughes K."/>
            <person name="Justo A."/>
            <person name="Karasinski D."/>
            <person name="Kautmanova I."/>
            <person name="Kiss B."/>
            <person name="Kocsube S."/>
            <person name="Kotiranta H."/>
            <person name="LaButti K.M."/>
            <person name="Lechner B.E."/>
            <person name="Liimatainen K."/>
            <person name="Lipzen A."/>
            <person name="Lukacs Z."/>
            <person name="Mihaltcheva S."/>
            <person name="Morgado L.N."/>
            <person name="Niskanen T."/>
            <person name="Noordeloos M.E."/>
            <person name="Ohm R.A."/>
            <person name="Ortiz-Santana B."/>
            <person name="Ovrebo C."/>
            <person name="Racz N."/>
            <person name="Riley R."/>
            <person name="Savchenko A."/>
            <person name="Shiryaev A."/>
            <person name="Soop K."/>
            <person name="Spirin V."/>
            <person name="Szebenyi C."/>
            <person name="Tomsovsky M."/>
            <person name="Tulloss R.E."/>
            <person name="Uehling J."/>
            <person name="Grigoriev I.V."/>
            <person name="Vagvolgyi C."/>
            <person name="Papp T."/>
            <person name="Martin F.M."/>
            <person name="Miettinen O."/>
            <person name="Hibbett D.S."/>
            <person name="Nagy L.G."/>
        </authorList>
    </citation>
    <scope>NUCLEOTIDE SEQUENCE [LARGE SCALE GENOMIC DNA]</scope>
    <source>
        <strain evidence="3 4">CBS 309.79</strain>
    </source>
</reference>
<gene>
    <name evidence="3" type="ORF">BDV98DRAFT_604490</name>
</gene>
<feature type="region of interest" description="Disordered" evidence="2">
    <location>
        <begin position="188"/>
        <end position="254"/>
    </location>
</feature>
<feature type="region of interest" description="Disordered" evidence="2">
    <location>
        <begin position="490"/>
        <end position="536"/>
    </location>
</feature>
<dbReference type="STRING" id="1884261.A0A5C3QJ98"/>
<evidence type="ECO:0000256" key="1">
    <source>
        <dbReference type="SAM" id="Coils"/>
    </source>
</evidence>
<keyword evidence="4" id="KW-1185">Reference proteome</keyword>
<proteinExistence type="predicted"/>
<evidence type="ECO:0000256" key="2">
    <source>
        <dbReference type="SAM" id="MobiDB-lite"/>
    </source>
</evidence>
<dbReference type="AlphaFoldDB" id="A0A5C3QJ98"/>
<feature type="compositionally biased region" description="Pro residues" evidence="2">
    <location>
        <begin position="523"/>
        <end position="536"/>
    </location>
</feature>
<feature type="compositionally biased region" description="Polar residues" evidence="2">
    <location>
        <begin position="491"/>
        <end position="508"/>
    </location>
</feature>
<evidence type="ECO:0000313" key="3">
    <source>
        <dbReference type="EMBL" id="TFL01832.1"/>
    </source>
</evidence>
<keyword evidence="1" id="KW-0175">Coiled coil</keyword>
<dbReference type="EMBL" id="ML178824">
    <property type="protein sequence ID" value="TFL01832.1"/>
    <property type="molecule type" value="Genomic_DNA"/>
</dbReference>
<feature type="coiled-coil region" evidence="1">
    <location>
        <begin position="27"/>
        <end position="61"/>
    </location>
</feature>
<name>A0A5C3QJ98_9AGAR</name>
<feature type="region of interest" description="Disordered" evidence="2">
    <location>
        <begin position="280"/>
        <end position="314"/>
    </location>
</feature>